<protein>
    <submittedName>
        <fullName evidence="2">Uncharacterized protein</fullName>
    </submittedName>
</protein>
<keyword evidence="3" id="KW-1185">Reference proteome</keyword>
<evidence type="ECO:0000256" key="1">
    <source>
        <dbReference type="SAM" id="MobiDB-lite"/>
    </source>
</evidence>
<reference evidence="2 3" key="1">
    <citation type="journal article" date="2018" name="Nat. Ecol. Evol.">
        <title>Pezizomycetes genomes reveal the molecular basis of ectomycorrhizal truffle lifestyle.</title>
        <authorList>
            <person name="Murat C."/>
            <person name="Payen T."/>
            <person name="Noel B."/>
            <person name="Kuo A."/>
            <person name="Morin E."/>
            <person name="Chen J."/>
            <person name="Kohler A."/>
            <person name="Krizsan K."/>
            <person name="Balestrini R."/>
            <person name="Da Silva C."/>
            <person name="Montanini B."/>
            <person name="Hainaut M."/>
            <person name="Levati E."/>
            <person name="Barry K.W."/>
            <person name="Belfiori B."/>
            <person name="Cichocki N."/>
            <person name="Clum A."/>
            <person name="Dockter R.B."/>
            <person name="Fauchery L."/>
            <person name="Guy J."/>
            <person name="Iotti M."/>
            <person name="Le Tacon F."/>
            <person name="Lindquist E.A."/>
            <person name="Lipzen A."/>
            <person name="Malagnac F."/>
            <person name="Mello A."/>
            <person name="Molinier V."/>
            <person name="Miyauchi S."/>
            <person name="Poulain J."/>
            <person name="Riccioni C."/>
            <person name="Rubini A."/>
            <person name="Sitrit Y."/>
            <person name="Splivallo R."/>
            <person name="Traeger S."/>
            <person name="Wang M."/>
            <person name="Zifcakova L."/>
            <person name="Wipf D."/>
            <person name="Zambonelli A."/>
            <person name="Paolocci F."/>
            <person name="Nowrousian M."/>
            <person name="Ottonello S."/>
            <person name="Baldrian P."/>
            <person name="Spatafora J.W."/>
            <person name="Henrissat B."/>
            <person name="Nagy L.G."/>
            <person name="Aury J.M."/>
            <person name="Wincker P."/>
            <person name="Grigoriev I.V."/>
            <person name="Bonfante P."/>
            <person name="Martin F.M."/>
        </authorList>
    </citation>
    <scope>NUCLEOTIDE SEQUENCE [LARGE SCALE GENOMIC DNA]</scope>
    <source>
        <strain evidence="2 3">RN42</strain>
    </source>
</reference>
<feature type="region of interest" description="Disordered" evidence="1">
    <location>
        <begin position="1"/>
        <end position="31"/>
    </location>
</feature>
<evidence type="ECO:0000313" key="3">
    <source>
        <dbReference type="Proteomes" id="UP000275078"/>
    </source>
</evidence>
<feature type="region of interest" description="Disordered" evidence="1">
    <location>
        <begin position="82"/>
        <end position="102"/>
    </location>
</feature>
<proteinExistence type="predicted"/>
<organism evidence="2 3">
    <name type="scientific">Ascobolus immersus RN42</name>
    <dbReference type="NCBI Taxonomy" id="1160509"/>
    <lineage>
        <taxon>Eukaryota</taxon>
        <taxon>Fungi</taxon>
        <taxon>Dikarya</taxon>
        <taxon>Ascomycota</taxon>
        <taxon>Pezizomycotina</taxon>
        <taxon>Pezizomycetes</taxon>
        <taxon>Pezizales</taxon>
        <taxon>Ascobolaceae</taxon>
        <taxon>Ascobolus</taxon>
    </lineage>
</organism>
<evidence type="ECO:0000313" key="2">
    <source>
        <dbReference type="EMBL" id="RPA73079.1"/>
    </source>
</evidence>
<dbReference type="EMBL" id="ML119834">
    <property type="protein sequence ID" value="RPA73079.1"/>
    <property type="molecule type" value="Genomic_DNA"/>
</dbReference>
<dbReference type="Proteomes" id="UP000275078">
    <property type="component" value="Unassembled WGS sequence"/>
</dbReference>
<accession>A0A3N4HG55</accession>
<sequence>MALLQSRSRSYSSRPNFTMEPPPEPETPRSWGRALLGPALVCHFLEGRSEGWTLWEYFTTLPWYIRYPIQFWEGERVWKGEEDEEAGTMGGGKTEFAGERWE</sequence>
<feature type="compositionally biased region" description="Low complexity" evidence="1">
    <location>
        <begin position="1"/>
        <end position="14"/>
    </location>
</feature>
<gene>
    <name evidence="2" type="ORF">BJ508DRAFT_334415</name>
</gene>
<name>A0A3N4HG55_ASCIM</name>
<dbReference type="AlphaFoldDB" id="A0A3N4HG55"/>